<gene>
    <name evidence="1" type="ORF">Goe8_c01700</name>
</gene>
<accession>A0A516KMX9</accession>
<proteinExistence type="predicted"/>
<evidence type="ECO:0000313" key="1">
    <source>
        <dbReference type="EMBL" id="QDP42943.1"/>
    </source>
</evidence>
<evidence type="ECO:0000313" key="2">
    <source>
        <dbReference type="Proteomes" id="UP000317800"/>
    </source>
</evidence>
<sequence>MSIQKITEGTIPNESLLSRFVDEVSERYEGTMLTQESIHRITAEINYKIDTAITVGKWVTVFLSPEDRLLSFKQVAVKQSEVHPSDLSVIPVWVYLTQ</sequence>
<reference evidence="1 2" key="1">
    <citation type="submission" date="2019-06" db="EMBL/GenBank/DDBJ databases">
        <authorList>
            <person name="Hertel R."/>
        </authorList>
    </citation>
    <scope>NUCLEOTIDE SEQUENCE [LARGE SCALE GENOMIC DNA]</scope>
</reference>
<keyword evidence="2" id="KW-1185">Reference proteome</keyword>
<protein>
    <submittedName>
        <fullName evidence="1">Uncharacterized protein</fullName>
    </submittedName>
</protein>
<name>A0A516KMX9_9CAUD</name>
<dbReference type="EMBL" id="MN043729">
    <property type="protein sequence ID" value="QDP42943.1"/>
    <property type="molecule type" value="Genomic_DNA"/>
</dbReference>
<dbReference type="Proteomes" id="UP000317800">
    <property type="component" value="Segment"/>
</dbReference>
<organism evidence="1 2">
    <name type="scientific">Bacillus phage vB_BmeM-Goe8</name>
    <dbReference type="NCBI Taxonomy" id="2593638"/>
    <lineage>
        <taxon>Viruses</taxon>
        <taxon>Duplodnaviria</taxon>
        <taxon>Heunggongvirae</taxon>
        <taxon>Uroviricota</taxon>
        <taxon>Caudoviricetes</taxon>
        <taxon>Herelleviridae</taxon>
        <taxon>Bastillevirinae</taxon>
        <taxon>Goettingenvirus</taxon>
        <taxon>Goettingenvirus goe8</taxon>
    </lineage>
</organism>